<gene>
    <name evidence="10" type="ORF">METZ01_LOCUS502170</name>
</gene>
<evidence type="ECO:0000256" key="3">
    <source>
        <dbReference type="ARBA" id="ARBA00021923"/>
    </source>
</evidence>
<evidence type="ECO:0000259" key="9">
    <source>
        <dbReference type="SMART" id="SM00934"/>
    </source>
</evidence>
<dbReference type="GO" id="GO:0004590">
    <property type="term" value="F:orotidine-5'-phosphate decarboxylase activity"/>
    <property type="evidence" value="ECO:0007669"/>
    <property type="project" value="UniProtKB-EC"/>
</dbReference>
<evidence type="ECO:0000256" key="1">
    <source>
        <dbReference type="ARBA" id="ARBA00004861"/>
    </source>
</evidence>
<feature type="domain" description="Orotidine 5'-phosphate decarboxylase" evidence="9">
    <location>
        <begin position="4"/>
        <end position="199"/>
    </location>
</feature>
<evidence type="ECO:0000256" key="2">
    <source>
        <dbReference type="ARBA" id="ARBA00012321"/>
    </source>
</evidence>
<dbReference type="InterPro" id="IPR014732">
    <property type="entry name" value="OMPdecase"/>
</dbReference>
<feature type="non-terminal residue" evidence="10">
    <location>
        <position position="199"/>
    </location>
</feature>
<evidence type="ECO:0000256" key="4">
    <source>
        <dbReference type="ARBA" id="ARBA00022793"/>
    </source>
</evidence>
<evidence type="ECO:0000256" key="7">
    <source>
        <dbReference type="ARBA" id="ARBA00033428"/>
    </source>
</evidence>
<dbReference type="GO" id="GO:0044205">
    <property type="term" value="P:'de novo' UMP biosynthetic process"/>
    <property type="evidence" value="ECO:0007669"/>
    <property type="project" value="UniProtKB-UniPathway"/>
</dbReference>
<dbReference type="Gene3D" id="3.20.20.70">
    <property type="entry name" value="Aldolase class I"/>
    <property type="match status" value="1"/>
</dbReference>
<dbReference type="SUPFAM" id="SSF51366">
    <property type="entry name" value="Ribulose-phoshate binding barrel"/>
    <property type="match status" value="1"/>
</dbReference>
<accession>A0A383DXQ5</accession>
<reference evidence="10" key="1">
    <citation type="submission" date="2018-05" db="EMBL/GenBank/DDBJ databases">
        <authorList>
            <person name="Lanie J.A."/>
            <person name="Ng W.-L."/>
            <person name="Kazmierczak K.M."/>
            <person name="Andrzejewski T.M."/>
            <person name="Davidsen T.M."/>
            <person name="Wayne K.J."/>
            <person name="Tettelin H."/>
            <person name="Glass J.I."/>
            <person name="Rusch D."/>
            <person name="Podicherti R."/>
            <person name="Tsui H.-C.T."/>
            <person name="Winkler M.E."/>
        </authorList>
    </citation>
    <scope>NUCLEOTIDE SEQUENCE</scope>
</reference>
<dbReference type="PANTHER" id="PTHR32119">
    <property type="entry name" value="OROTIDINE 5'-PHOSPHATE DECARBOXYLASE"/>
    <property type="match status" value="1"/>
</dbReference>
<dbReference type="AlphaFoldDB" id="A0A383DXQ5"/>
<dbReference type="EMBL" id="UINC01221118">
    <property type="protein sequence ID" value="SVE49316.1"/>
    <property type="molecule type" value="Genomic_DNA"/>
</dbReference>
<dbReference type="InterPro" id="IPR018089">
    <property type="entry name" value="OMPdecase_AS"/>
</dbReference>
<dbReference type="UniPathway" id="UPA00070">
    <property type="reaction ID" value="UER00120"/>
</dbReference>
<dbReference type="InterPro" id="IPR001754">
    <property type="entry name" value="OMPdeCOase_dom"/>
</dbReference>
<organism evidence="10">
    <name type="scientific">marine metagenome</name>
    <dbReference type="NCBI Taxonomy" id="408172"/>
    <lineage>
        <taxon>unclassified sequences</taxon>
        <taxon>metagenomes</taxon>
        <taxon>ecological metagenomes</taxon>
    </lineage>
</organism>
<evidence type="ECO:0000256" key="8">
    <source>
        <dbReference type="SAM" id="MobiDB-lite"/>
    </source>
</evidence>
<dbReference type="NCBIfam" id="TIGR01740">
    <property type="entry name" value="pyrF"/>
    <property type="match status" value="1"/>
</dbReference>
<evidence type="ECO:0000256" key="6">
    <source>
        <dbReference type="ARBA" id="ARBA00023239"/>
    </source>
</evidence>
<evidence type="ECO:0000256" key="5">
    <source>
        <dbReference type="ARBA" id="ARBA00022975"/>
    </source>
</evidence>
<dbReference type="GO" id="GO:0006207">
    <property type="term" value="P:'de novo' pyrimidine nucleobase biosynthetic process"/>
    <property type="evidence" value="ECO:0007669"/>
    <property type="project" value="InterPro"/>
</dbReference>
<dbReference type="EC" id="4.1.1.23" evidence="2"/>
<keyword evidence="6" id="KW-0456">Lyase</keyword>
<evidence type="ECO:0000313" key="10">
    <source>
        <dbReference type="EMBL" id="SVE49316.1"/>
    </source>
</evidence>
<dbReference type="PROSITE" id="PS00156">
    <property type="entry name" value="OMPDECASE"/>
    <property type="match status" value="1"/>
</dbReference>
<feature type="region of interest" description="Disordered" evidence="8">
    <location>
        <begin position="176"/>
        <end position="199"/>
    </location>
</feature>
<sequence length="199" mass="21071">MRNPIIAALDVPDAETALNLARQLAPAVGAFKIGKELFVSAGPDIVRAIRDEGGAVFLDLKFHDIPNTVARAVAAAAQLDVAMLTIHTSGGRDMMVAAEAAAQEMDNPPLVLGVTVLTSMNGNDLQEIGITEDPAAQVERLAQLAREAGLRGLVCSPREISTLRKVLPREVQLVTPGIRPKGSDADDQKRTLTPAEPIE</sequence>
<proteinExistence type="predicted"/>
<protein>
    <recommendedName>
        <fullName evidence="3">Orotidine 5'-phosphate decarboxylase</fullName>
        <ecNumber evidence="2">4.1.1.23</ecNumber>
    </recommendedName>
    <alternativeName>
        <fullName evidence="7">OMP decarboxylase</fullName>
    </alternativeName>
</protein>
<keyword evidence="5" id="KW-0665">Pyrimidine biosynthesis</keyword>
<dbReference type="NCBIfam" id="NF001273">
    <property type="entry name" value="PRK00230.1"/>
    <property type="match status" value="1"/>
</dbReference>
<dbReference type="GO" id="GO:0005829">
    <property type="term" value="C:cytosol"/>
    <property type="evidence" value="ECO:0007669"/>
    <property type="project" value="TreeGrafter"/>
</dbReference>
<dbReference type="Pfam" id="PF00215">
    <property type="entry name" value="OMPdecase"/>
    <property type="match status" value="1"/>
</dbReference>
<keyword evidence="4" id="KW-0210">Decarboxylase</keyword>
<dbReference type="SMART" id="SM00934">
    <property type="entry name" value="OMPdecase"/>
    <property type="match status" value="1"/>
</dbReference>
<dbReference type="PANTHER" id="PTHR32119:SF2">
    <property type="entry name" value="OROTIDINE 5'-PHOSPHATE DECARBOXYLASE"/>
    <property type="match status" value="1"/>
</dbReference>
<dbReference type="InterPro" id="IPR011060">
    <property type="entry name" value="RibuloseP-bd_barrel"/>
</dbReference>
<comment type="pathway">
    <text evidence="1">Pyrimidine metabolism; UMP biosynthesis via de novo pathway; UMP from orotate: step 2/2.</text>
</comment>
<name>A0A383DXQ5_9ZZZZ</name>
<dbReference type="InterPro" id="IPR013785">
    <property type="entry name" value="Aldolase_TIM"/>
</dbReference>
<dbReference type="CDD" id="cd04725">
    <property type="entry name" value="OMP_decarboxylase_like"/>
    <property type="match status" value="1"/>
</dbReference>
<feature type="compositionally biased region" description="Basic and acidic residues" evidence="8">
    <location>
        <begin position="181"/>
        <end position="190"/>
    </location>
</feature>